<reference evidence="2" key="1">
    <citation type="submission" date="2024-06" db="EMBL/GenBank/DDBJ databases">
        <title>Evidence of context-dependent and transient costs of resisting viral infection in isolates of the marine microalga Micromonas sp. (class Mamiellophyceae).</title>
        <authorList>
            <person name="Bedi de Silva A."/>
            <person name="Schvarcz C.R."/>
            <person name="Steward G.R."/>
            <person name="Edwards K.F."/>
        </authorList>
    </citation>
    <scope>NUCLEOTIDE SEQUENCE</scope>
    <source>
        <strain evidence="2">McV-KB2</strain>
    </source>
</reference>
<proteinExistence type="predicted"/>
<name>A0AAU7YNW5_9PHYC</name>
<feature type="compositionally biased region" description="Pro residues" evidence="1">
    <location>
        <begin position="76"/>
        <end position="86"/>
    </location>
</feature>
<accession>A0AAU7YNW5</accession>
<sequence length="130" mass="14919">MVDIRTKARRKGIRLTRDSQGKRVKKTNEALRKEINLRNLAVMKNRVTQAAATMRTCRQLVKNRCTCATKKMSPVRVPPPPPPPRRMPIRRPAPIGRPAMPRNLLTQLQRNLNRRGLRQIANRNARTSVA</sequence>
<organism evidence="2">
    <name type="scientific">Micromonas commoda virus</name>
    <dbReference type="NCBI Taxonomy" id="3057169"/>
    <lineage>
        <taxon>Viruses</taxon>
        <taxon>Varidnaviria</taxon>
        <taxon>Bamfordvirae</taxon>
        <taxon>Nucleocytoviricota</taxon>
        <taxon>Megaviricetes</taxon>
        <taxon>Algavirales</taxon>
        <taxon>Phycodnaviridae</taxon>
    </lineage>
</organism>
<feature type="region of interest" description="Disordered" evidence="1">
    <location>
        <begin position="71"/>
        <end position="101"/>
    </location>
</feature>
<protein>
    <submittedName>
        <fullName evidence="2">Uncharacterized protein</fullName>
    </submittedName>
</protein>
<evidence type="ECO:0000256" key="1">
    <source>
        <dbReference type="SAM" id="MobiDB-lite"/>
    </source>
</evidence>
<evidence type="ECO:0000313" key="2">
    <source>
        <dbReference type="EMBL" id="XCA47418.1"/>
    </source>
</evidence>
<dbReference type="EMBL" id="PP911589">
    <property type="protein sequence ID" value="XCA47418.1"/>
    <property type="molecule type" value="Genomic_DNA"/>
</dbReference>
<feature type="compositionally biased region" description="Low complexity" evidence="1">
    <location>
        <begin position="90"/>
        <end position="101"/>
    </location>
</feature>